<dbReference type="Gene3D" id="3.40.50.1820">
    <property type="entry name" value="alpha/beta hydrolase"/>
    <property type="match status" value="1"/>
</dbReference>
<name>A0AAE7EG52_SERFO</name>
<dbReference type="InterPro" id="IPR051601">
    <property type="entry name" value="Serine_prot/Carboxylest_S33"/>
</dbReference>
<feature type="domain" description="AB hydrolase-1" evidence="3">
    <location>
        <begin position="53"/>
        <end position="196"/>
    </location>
</feature>
<reference evidence="5" key="1">
    <citation type="submission" date="2020-03" db="EMBL/GenBank/DDBJ databases">
        <title>Genome sequences of seven Enterobacteriaceae strains isolated from Canadian wastewater treatment facilities.</title>
        <authorList>
            <person name="Huang H."/>
            <person name="Chmara J.T."/>
            <person name="Duceppe M.-O."/>
        </authorList>
    </citation>
    <scope>NUCLEOTIDE SEQUENCE [LARGE SCALE GENOMIC DNA]</scope>
    <source>
        <strain evidence="5">Biosolid 3</strain>
    </source>
</reference>
<sequence length="440" mass="49765">MSVEREYLLPAIWVREHLVQVPLNWFNNKDTRTIEIFARELVDPLRRDEQLPCLLFLQGGPGGKSPRPTARSSWIAEALKSYRVILLDQRGTGRSSRIEGKSLAGLTAHQAADYLACFRADSIVSDAEYLRKNCFGDRPWSTLGQSYGGFITLTYLSQAPEGLHCCFMTGGLASLQPDADEVYAHTYPQVIAKNRIFYQRYPHLESLLGQIADKLEQEEVLLPDGDRLTVRRLQSLGIDLGMSEGYERLLWLFDEAFNPDGEFSDTFLSQVMALTSYAENPLFAALHESIYAQDKATNWAAERQRGNFDAFAEDRRPLYLTGEMIYPWMFTEIAALRPFNEPAKLLADRRVWSPLYNSDRLLDNRVPVFAAIYFSDMYVDLKLSLATAQQVGNLTPWITNEYEHNGLRVGNVFGHLQTMAQKAGIYAPSPQPSLAAIGGW</sequence>
<keyword evidence="2 4" id="KW-0378">Hydrolase</keyword>
<dbReference type="RefSeq" id="WP_221035249.1">
    <property type="nucleotide sequence ID" value="NZ_CP054160.3"/>
</dbReference>
<dbReference type="InterPro" id="IPR002410">
    <property type="entry name" value="Peptidase_S33"/>
</dbReference>
<evidence type="ECO:0000256" key="2">
    <source>
        <dbReference type="ARBA" id="ARBA00022801"/>
    </source>
</evidence>
<dbReference type="SUPFAM" id="SSF53474">
    <property type="entry name" value="alpha/beta-Hydrolases"/>
    <property type="match status" value="1"/>
</dbReference>
<dbReference type="Pfam" id="PF00561">
    <property type="entry name" value="Abhydrolase_1"/>
    <property type="match status" value="1"/>
</dbReference>
<protein>
    <submittedName>
        <fullName evidence="4">Alpha/beta hydrolase</fullName>
    </submittedName>
</protein>
<gene>
    <name evidence="4" type="ORF">G9399_05675</name>
</gene>
<proteinExistence type="inferred from homology"/>
<dbReference type="AlphaFoldDB" id="A0AAE7EG52"/>
<evidence type="ECO:0000256" key="1">
    <source>
        <dbReference type="ARBA" id="ARBA00010088"/>
    </source>
</evidence>
<dbReference type="EMBL" id="CP054160">
    <property type="protein sequence ID" value="QKJ57971.2"/>
    <property type="molecule type" value="Genomic_DNA"/>
</dbReference>
<dbReference type="PANTHER" id="PTHR43248:SF2">
    <property type="entry name" value="PROLYL AMINOPEPTIDASE"/>
    <property type="match status" value="1"/>
</dbReference>
<dbReference type="InterPro" id="IPR029058">
    <property type="entry name" value="AB_hydrolase_fold"/>
</dbReference>
<evidence type="ECO:0000313" key="5">
    <source>
        <dbReference type="Proteomes" id="UP000503464"/>
    </source>
</evidence>
<evidence type="ECO:0000259" key="3">
    <source>
        <dbReference type="Pfam" id="PF00561"/>
    </source>
</evidence>
<evidence type="ECO:0000313" key="4">
    <source>
        <dbReference type="EMBL" id="QKJ57971.2"/>
    </source>
</evidence>
<dbReference type="PRINTS" id="PR00793">
    <property type="entry name" value="PROAMNOPTASE"/>
</dbReference>
<dbReference type="GO" id="GO:0006508">
    <property type="term" value="P:proteolysis"/>
    <property type="evidence" value="ECO:0007669"/>
    <property type="project" value="InterPro"/>
</dbReference>
<dbReference type="InterPro" id="IPR000073">
    <property type="entry name" value="AB_hydrolase_1"/>
</dbReference>
<organism evidence="4 5">
    <name type="scientific">Serratia fonticola</name>
    <dbReference type="NCBI Taxonomy" id="47917"/>
    <lineage>
        <taxon>Bacteria</taxon>
        <taxon>Pseudomonadati</taxon>
        <taxon>Pseudomonadota</taxon>
        <taxon>Gammaproteobacteria</taxon>
        <taxon>Enterobacterales</taxon>
        <taxon>Yersiniaceae</taxon>
        <taxon>Serratia</taxon>
    </lineage>
</organism>
<comment type="similarity">
    <text evidence="1">Belongs to the peptidase S33 family.</text>
</comment>
<dbReference type="GO" id="GO:0008233">
    <property type="term" value="F:peptidase activity"/>
    <property type="evidence" value="ECO:0007669"/>
    <property type="project" value="InterPro"/>
</dbReference>
<dbReference type="Proteomes" id="UP000503464">
    <property type="component" value="Chromosome"/>
</dbReference>
<dbReference type="PANTHER" id="PTHR43248">
    <property type="entry name" value="2-SUCCINYL-6-HYDROXY-2,4-CYCLOHEXADIENE-1-CARBOXYLATE SYNTHASE"/>
    <property type="match status" value="1"/>
</dbReference>
<accession>A0AAE7EG52</accession>